<evidence type="ECO:0000313" key="8">
    <source>
        <dbReference type="EMBL" id="KAF4674529.1"/>
    </source>
</evidence>
<feature type="transmembrane region" description="Helical" evidence="6">
    <location>
        <begin position="37"/>
        <end position="59"/>
    </location>
</feature>
<evidence type="ECO:0000256" key="5">
    <source>
        <dbReference type="SAM" id="MobiDB-lite"/>
    </source>
</evidence>
<keyword evidence="9" id="KW-1185">Reference proteome</keyword>
<organism evidence="8 9">
    <name type="scientific">Perkinsus chesapeaki</name>
    <name type="common">Clam parasite</name>
    <name type="synonym">Perkinsus andrewsi</name>
    <dbReference type="NCBI Taxonomy" id="330153"/>
    <lineage>
        <taxon>Eukaryota</taxon>
        <taxon>Sar</taxon>
        <taxon>Alveolata</taxon>
        <taxon>Perkinsozoa</taxon>
        <taxon>Perkinsea</taxon>
        <taxon>Perkinsida</taxon>
        <taxon>Perkinsidae</taxon>
        <taxon>Perkinsus</taxon>
    </lineage>
</organism>
<evidence type="ECO:0000256" key="3">
    <source>
        <dbReference type="ARBA" id="ARBA00022989"/>
    </source>
</evidence>
<feature type="transmembrane region" description="Helical" evidence="6">
    <location>
        <begin position="12"/>
        <end position="31"/>
    </location>
</feature>
<dbReference type="OrthoDB" id="10261634at2759"/>
<keyword evidence="4 6" id="KW-0472">Membrane</keyword>
<evidence type="ECO:0000259" key="7">
    <source>
        <dbReference type="Pfam" id="PF03151"/>
    </source>
</evidence>
<dbReference type="InterPro" id="IPR037185">
    <property type="entry name" value="EmrE-like"/>
</dbReference>
<feature type="transmembrane region" description="Helical" evidence="6">
    <location>
        <begin position="79"/>
        <end position="100"/>
    </location>
</feature>
<comment type="subcellular location">
    <subcellularLocation>
        <location evidence="1">Membrane</location>
        <topology evidence="1">Multi-pass membrane protein</topology>
    </subcellularLocation>
</comment>
<reference evidence="8 9" key="1">
    <citation type="submission" date="2020-04" db="EMBL/GenBank/DDBJ databases">
        <title>Perkinsus chesapeaki whole genome sequence.</title>
        <authorList>
            <person name="Bogema D.R."/>
        </authorList>
    </citation>
    <scope>NUCLEOTIDE SEQUENCE [LARGE SCALE GENOMIC DNA]</scope>
    <source>
        <strain evidence="8">ATCC PRA-425</strain>
    </source>
</reference>
<name>A0A7J6MSE0_PERCH</name>
<dbReference type="Proteomes" id="UP000591131">
    <property type="component" value="Unassembled WGS sequence"/>
</dbReference>
<proteinExistence type="predicted"/>
<keyword evidence="3 6" id="KW-1133">Transmembrane helix</keyword>
<feature type="region of interest" description="Disordered" evidence="5">
    <location>
        <begin position="312"/>
        <end position="350"/>
    </location>
</feature>
<evidence type="ECO:0000256" key="2">
    <source>
        <dbReference type="ARBA" id="ARBA00022692"/>
    </source>
</evidence>
<dbReference type="Pfam" id="PF03151">
    <property type="entry name" value="TPT"/>
    <property type="match status" value="1"/>
</dbReference>
<feature type="transmembrane region" description="Helical" evidence="6">
    <location>
        <begin position="152"/>
        <end position="169"/>
    </location>
</feature>
<gene>
    <name evidence="8" type="ORF">FOL47_009054</name>
</gene>
<feature type="domain" description="Sugar phosphate transporter" evidence="7">
    <location>
        <begin position="28"/>
        <end position="292"/>
    </location>
</feature>
<dbReference type="AlphaFoldDB" id="A0A7J6MSE0"/>
<dbReference type="InterPro" id="IPR004853">
    <property type="entry name" value="Sugar_P_trans_dom"/>
</dbReference>
<protein>
    <recommendedName>
        <fullName evidence="7">Sugar phosphate transporter domain-containing protein</fullName>
    </recommendedName>
</protein>
<evidence type="ECO:0000256" key="6">
    <source>
        <dbReference type="SAM" id="Phobius"/>
    </source>
</evidence>
<dbReference type="InterPro" id="IPR050186">
    <property type="entry name" value="TPT_transporter"/>
</dbReference>
<feature type="transmembrane region" description="Helical" evidence="6">
    <location>
        <begin position="221"/>
        <end position="243"/>
    </location>
</feature>
<dbReference type="EMBL" id="JAAPAO010000061">
    <property type="protein sequence ID" value="KAF4674529.1"/>
    <property type="molecule type" value="Genomic_DNA"/>
</dbReference>
<accession>A0A7J6MSE0</accession>
<feature type="transmembrane region" description="Helical" evidence="6">
    <location>
        <begin position="106"/>
        <end position="124"/>
    </location>
</feature>
<dbReference type="GO" id="GO:0016020">
    <property type="term" value="C:membrane"/>
    <property type="evidence" value="ECO:0007669"/>
    <property type="project" value="UniProtKB-SubCell"/>
</dbReference>
<keyword evidence="2 6" id="KW-0812">Transmembrane</keyword>
<evidence type="ECO:0000313" key="9">
    <source>
        <dbReference type="Proteomes" id="UP000591131"/>
    </source>
</evidence>
<sequence length="350" mass="37428">MTILGYTLKEALIIAACFASSLSMMNSVKYIQTNLDYPYPLFISAMHMLWSFVACGMYLRFDLAALKDYSTRKYLREIVPIATFSSASISCGNLALKYIYPSFNELLQQTSAAVTVIVGVLIFGKRYNLATYISMLPVCGGAFLCGHGEVNFVLIGALFAIGSVFFRALKNTMQGNLLSGSFSSLELLFALAPANLIFFLVGSVLSEGLSPVWEASTSPRIILALVLSSALACAFNLLTFMMLKLLSPVGAMVVHSLKTPGMLITSWALFGNPVRSSQILGFVIITAGVYYYKTHSVELTASPESPIKIANSAASGDTASEGDLETSVGDVSSGCTDLEIGEVGSDSGLE</sequence>
<evidence type="ECO:0000256" key="4">
    <source>
        <dbReference type="ARBA" id="ARBA00023136"/>
    </source>
</evidence>
<comment type="caution">
    <text evidence="8">The sequence shown here is derived from an EMBL/GenBank/DDBJ whole genome shotgun (WGS) entry which is preliminary data.</text>
</comment>
<evidence type="ECO:0000256" key="1">
    <source>
        <dbReference type="ARBA" id="ARBA00004141"/>
    </source>
</evidence>
<dbReference type="SUPFAM" id="SSF103481">
    <property type="entry name" value="Multidrug resistance efflux transporter EmrE"/>
    <property type="match status" value="2"/>
</dbReference>
<dbReference type="PANTHER" id="PTHR11132">
    <property type="entry name" value="SOLUTE CARRIER FAMILY 35"/>
    <property type="match status" value="1"/>
</dbReference>
<feature type="transmembrane region" description="Helical" evidence="6">
    <location>
        <begin position="181"/>
        <end position="201"/>
    </location>
</feature>